<organism evidence="1 2">
    <name type="scientific">Macrosiphum euphorbiae</name>
    <name type="common">potato aphid</name>
    <dbReference type="NCBI Taxonomy" id="13131"/>
    <lineage>
        <taxon>Eukaryota</taxon>
        <taxon>Metazoa</taxon>
        <taxon>Ecdysozoa</taxon>
        <taxon>Arthropoda</taxon>
        <taxon>Hexapoda</taxon>
        <taxon>Insecta</taxon>
        <taxon>Pterygota</taxon>
        <taxon>Neoptera</taxon>
        <taxon>Paraneoptera</taxon>
        <taxon>Hemiptera</taxon>
        <taxon>Sternorrhyncha</taxon>
        <taxon>Aphidomorpha</taxon>
        <taxon>Aphidoidea</taxon>
        <taxon>Aphididae</taxon>
        <taxon>Macrosiphini</taxon>
        <taxon>Macrosiphum</taxon>
    </lineage>
</organism>
<evidence type="ECO:0000313" key="2">
    <source>
        <dbReference type="Proteomes" id="UP001160148"/>
    </source>
</evidence>
<dbReference type="Proteomes" id="UP001160148">
    <property type="component" value="Unassembled WGS sequence"/>
</dbReference>
<comment type="caution">
    <text evidence="1">The sequence shown here is derived from an EMBL/GenBank/DDBJ whole genome shotgun (WGS) entry which is preliminary data.</text>
</comment>
<accession>A0AAV0WHE0</accession>
<reference evidence="1 2" key="1">
    <citation type="submission" date="2023-01" db="EMBL/GenBank/DDBJ databases">
        <authorList>
            <person name="Whitehead M."/>
        </authorList>
    </citation>
    <scope>NUCLEOTIDE SEQUENCE [LARGE SCALE GENOMIC DNA]</scope>
</reference>
<evidence type="ECO:0008006" key="3">
    <source>
        <dbReference type="Google" id="ProtNLM"/>
    </source>
</evidence>
<sequence>MRGQYNGFSAWLNKVSPDQIYVWCYAHVLNLVMIDTSNVTCESTSLFGLLNSIAVFVRESYLRINKWEENSKYKFISNIGDTRWWSKDRCLTKVFGLYSFPKEALFVDIIQTLNDIYLSDKCNQEIRFKAQMYRDSLLKYETVLKTLNPALCHYIIRRIYTLFKL</sequence>
<dbReference type="InterPro" id="IPR012337">
    <property type="entry name" value="RNaseH-like_sf"/>
</dbReference>
<evidence type="ECO:0000313" key="1">
    <source>
        <dbReference type="EMBL" id="CAI6355225.1"/>
    </source>
</evidence>
<dbReference type="AlphaFoldDB" id="A0AAV0WHE0"/>
<protein>
    <recommendedName>
        <fullName evidence="3">Zinc finger MYM-type protein 1-like</fullName>
    </recommendedName>
</protein>
<proteinExistence type="predicted"/>
<gene>
    <name evidence="1" type="ORF">MEUPH1_LOCUS11108</name>
</gene>
<dbReference type="SUPFAM" id="SSF53098">
    <property type="entry name" value="Ribonuclease H-like"/>
    <property type="match status" value="1"/>
</dbReference>
<keyword evidence="2" id="KW-1185">Reference proteome</keyword>
<name>A0AAV0WHE0_9HEMI</name>
<dbReference type="EMBL" id="CARXXK010000002">
    <property type="protein sequence ID" value="CAI6355225.1"/>
    <property type="molecule type" value="Genomic_DNA"/>
</dbReference>